<dbReference type="PANTHER" id="PTHR38431">
    <property type="entry name" value="BLL2305 PROTEIN"/>
    <property type="match status" value="1"/>
</dbReference>
<name>A0ABM9JVS4_9RALS</name>
<dbReference type="Proteomes" id="UP001189773">
    <property type="component" value="Unassembled WGS sequence"/>
</dbReference>
<comment type="caution">
    <text evidence="2">The sequence shown here is derived from an EMBL/GenBank/DDBJ whole genome shotgun (WGS) entry which is preliminary data.</text>
</comment>
<proteinExistence type="predicted"/>
<feature type="domain" description="Helix-turn-helix" evidence="1">
    <location>
        <begin position="11"/>
        <end position="59"/>
    </location>
</feature>
<dbReference type="InterPro" id="IPR041657">
    <property type="entry name" value="HTH_17"/>
</dbReference>
<protein>
    <recommendedName>
        <fullName evidence="1">Helix-turn-helix domain-containing protein</fullName>
    </recommendedName>
</protein>
<accession>A0ABM9JVS4</accession>
<dbReference type="InterPro" id="IPR010093">
    <property type="entry name" value="SinI_DNA-bd"/>
</dbReference>
<dbReference type="SUPFAM" id="SSF46955">
    <property type="entry name" value="Putative DNA-binding domain"/>
    <property type="match status" value="1"/>
</dbReference>
<gene>
    <name evidence="2" type="ORF">LMG18095_04211</name>
</gene>
<keyword evidence="3" id="KW-1185">Reference proteome</keyword>
<evidence type="ECO:0000259" key="1">
    <source>
        <dbReference type="Pfam" id="PF12728"/>
    </source>
</evidence>
<dbReference type="Pfam" id="PF12728">
    <property type="entry name" value="HTH_17"/>
    <property type="match status" value="1"/>
</dbReference>
<dbReference type="InterPro" id="IPR036388">
    <property type="entry name" value="WH-like_DNA-bd_sf"/>
</dbReference>
<dbReference type="RefSeq" id="WP_316852157.1">
    <property type="nucleotide sequence ID" value="NZ_CATZAR010000019.1"/>
</dbReference>
<sequence length="69" mass="7834">MPIDSSGGEILTIKEVADFLKVTERTIYRLAAARKIPAFKVGGTWRFSRADIDHWIRQQATQTQKGDDK</sequence>
<dbReference type="EMBL" id="CATZAR010000019">
    <property type="protein sequence ID" value="CAJ0805164.1"/>
    <property type="molecule type" value="Genomic_DNA"/>
</dbReference>
<evidence type="ECO:0000313" key="2">
    <source>
        <dbReference type="EMBL" id="CAJ0805164.1"/>
    </source>
</evidence>
<dbReference type="InterPro" id="IPR009061">
    <property type="entry name" value="DNA-bd_dom_put_sf"/>
</dbReference>
<organism evidence="2 3">
    <name type="scientific">Ralstonia thomasii</name>
    <dbReference type="NCBI Taxonomy" id="3058596"/>
    <lineage>
        <taxon>Bacteria</taxon>
        <taxon>Pseudomonadati</taxon>
        <taxon>Pseudomonadota</taxon>
        <taxon>Betaproteobacteria</taxon>
        <taxon>Burkholderiales</taxon>
        <taxon>Burkholderiaceae</taxon>
        <taxon>Ralstonia</taxon>
    </lineage>
</organism>
<evidence type="ECO:0000313" key="3">
    <source>
        <dbReference type="Proteomes" id="UP001189773"/>
    </source>
</evidence>
<dbReference type="NCBIfam" id="TIGR01764">
    <property type="entry name" value="excise"/>
    <property type="match status" value="1"/>
</dbReference>
<dbReference type="Gene3D" id="1.10.10.10">
    <property type="entry name" value="Winged helix-like DNA-binding domain superfamily/Winged helix DNA-binding domain"/>
    <property type="match status" value="1"/>
</dbReference>
<dbReference type="NCBIfam" id="NF047737">
    <property type="entry name" value="antiphage_MADS1"/>
    <property type="match status" value="1"/>
</dbReference>
<reference evidence="2 3" key="1">
    <citation type="submission" date="2023-07" db="EMBL/GenBank/DDBJ databases">
        <authorList>
            <person name="Peeters C."/>
        </authorList>
    </citation>
    <scope>NUCLEOTIDE SEQUENCE [LARGE SCALE GENOMIC DNA]</scope>
    <source>
        <strain evidence="2 3">LMG 18095</strain>
    </source>
</reference>
<dbReference type="PANTHER" id="PTHR38431:SF1">
    <property type="entry name" value="BLL2305 PROTEIN"/>
    <property type="match status" value="1"/>
</dbReference>